<dbReference type="InterPro" id="IPR003593">
    <property type="entry name" value="AAA+_ATPase"/>
</dbReference>
<dbReference type="GO" id="GO:0005524">
    <property type="term" value="F:ATP binding"/>
    <property type="evidence" value="ECO:0007669"/>
    <property type="project" value="UniProtKB-KW"/>
</dbReference>
<dbReference type="STRING" id="1403316.PRV_02950"/>
<dbReference type="PANTHER" id="PTHR24221">
    <property type="entry name" value="ATP-BINDING CASSETTE SUB-FAMILY B"/>
    <property type="match status" value="1"/>
</dbReference>
<dbReference type="GO" id="GO:0006508">
    <property type="term" value="P:proteolysis"/>
    <property type="evidence" value="ECO:0007669"/>
    <property type="project" value="InterPro"/>
</dbReference>
<keyword evidence="5" id="KW-0788">Thiol protease</keyword>
<dbReference type="Gene3D" id="1.20.1560.10">
    <property type="entry name" value="ABC transporter type 1, transmembrane domain"/>
    <property type="match status" value="1"/>
</dbReference>
<evidence type="ECO:0000256" key="5">
    <source>
        <dbReference type="ARBA" id="ARBA00022807"/>
    </source>
</evidence>
<dbReference type="CDD" id="cd00267">
    <property type="entry name" value="ABC_ATPase"/>
    <property type="match status" value="1"/>
</dbReference>
<dbReference type="PROSITE" id="PS50893">
    <property type="entry name" value="ABC_TRANSPORTER_2"/>
    <property type="match status" value="1"/>
</dbReference>
<dbReference type="HOGENOM" id="CLU_000604_95_3_14"/>
<protein>
    <submittedName>
        <fullName evidence="13">ABC transporter ATP-binding protein</fullName>
    </submittedName>
</protein>
<keyword evidence="6 13" id="KW-0067">ATP-binding</keyword>
<evidence type="ECO:0000313" key="13">
    <source>
        <dbReference type="EMBL" id="AGX89316.1"/>
    </source>
</evidence>
<dbReference type="InterPro" id="IPR003439">
    <property type="entry name" value="ABC_transporter-like_ATP-bd"/>
</dbReference>
<dbReference type="InterPro" id="IPR039421">
    <property type="entry name" value="Type_1_exporter"/>
</dbReference>
<feature type="transmembrane region" description="Helical" evidence="10">
    <location>
        <begin position="386"/>
        <end position="405"/>
    </location>
</feature>
<sequence>MKIYYQENDNDCGISVTRSLIQHFFKKEITRTEIFNQVNISSEGLSIFELEGINKKYGIHLETYQITMQELIKLSIKNFFLLIILKDGREHFVISKKTLKNFVIYDSAIGKVKLTPLELSQIFSGKILLIERVEDWKDEKEKIYHKEKEIFLLDFPKLCASISIELITFVFLLISFAINKFIFEDVIQSNYWGNIAGIIFWAALLIFTWTTAEYLKDIFYLRNKQWYFKKLYQLLFENLENKKNFFFSKLNKNQFLMTHQYIKNLSLFYGEIISLLISSLLITLFLFFYLISLGTWIFCIILIMALIKLGHFYCAYKLDSRKLSEIWKNDLNIQKLFFTINHFCKNEWNYNKFIFLNKSLKDELLHHNLIDKELSTHKIMLSKLNFFFNYSLNIAIYLIGCYFYFQNNISPTNIILAGIIFHQLNGSLDKSISTSFSWNKYISSLKNYKELLFNDNIPKNKKLKISLPKFIELKNLNYHNGKKDIFTNLNLTIYPNTFLIGSSGIGKSTLYKLISAKLQLPENSIFFDNIEISDISEKSFNQLIVYQNNQTISEEFQWEKLYESINSEILDEILELAKELNIPIGKNIKEQKFSDGQRQFINLLNLLSLEKKVLLLDEVTSHINKRIKSKIYKTIFPIISSRNFLVCCEHDSDLKNFFPNQINLDNLLNI</sequence>
<keyword evidence="5" id="KW-0378">Hydrolase</keyword>
<dbReference type="GO" id="GO:0005886">
    <property type="term" value="C:plasma membrane"/>
    <property type="evidence" value="ECO:0007669"/>
    <property type="project" value="UniProtKB-SubCell"/>
</dbReference>
<dbReference type="Proteomes" id="UP000017119">
    <property type="component" value="Chromosome"/>
</dbReference>
<feature type="transmembrane region" description="Helical" evidence="10">
    <location>
        <begin position="295"/>
        <end position="316"/>
    </location>
</feature>
<dbReference type="Pfam" id="PF03412">
    <property type="entry name" value="Peptidase_C39"/>
    <property type="match status" value="1"/>
</dbReference>
<dbReference type="OrthoDB" id="403954at2"/>
<evidence type="ECO:0000256" key="10">
    <source>
        <dbReference type="SAM" id="Phobius"/>
    </source>
</evidence>
<name>U5NCL1_9MOLU</name>
<keyword evidence="14" id="KW-1185">Reference proteome</keyword>
<keyword evidence="9" id="KW-0653">Protein transport</keyword>
<reference evidence="13 14" key="1">
    <citation type="journal article" date="2013" name="Genome Announc.">
        <title>Genome Sequence of Mycoplasma parvum (Formerly Eperythrozoon parvum), a Diminutive Hemoplasma of the Pig.</title>
        <authorList>
            <person name="do Nascimento N.C."/>
            <person name="Dos Santos A.P."/>
            <person name="Chu Y."/>
            <person name="Guimaraes A.M."/>
            <person name="Pagliaro A."/>
            <person name="Messick J.B."/>
        </authorList>
    </citation>
    <scope>NUCLEOTIDE SEQUENCE [LARGE SCALE GENOMIC DNA]</scope>
    <source>
        <strain evidence="13 14">Indiana</strain>
    </source>
</reference>
<keyword evidence="8 10" id="KW-0472">Membrane</keyword>
<dbReference type="RefSeq" id="WP_022770592.1">
    <property type="nucleotide sequence ID" value="NC_022575.1"/>
</dbReference>
<evidence type="ECO:0000256" key="8">
    <source>
        <dbReference type="ARBA" id="ARBA00023136"/>
    </source>
</evidence>
<feature type="domain" description="Peptidase C39" evidence="12">
    <location>
        <begin position="6"/>
        <end position="130"/>
    </location>
</feature>
<keyword evidence="3 10" id="KW-0812">Transmembrane</keyword>
<dbReference type="SMART" id="SM00382">
    <property type="entry name" value="AAA"/>
    <property type="match status" value="1"/>
</dbReference>
<evidence type="ECO:0000313" key="14">
    <source>
        <dbReference type="Proteomes" id="UP000017119"/>
    </source>
</evidence>
<feature type="transmembrane region" description="Helical" evidence="10">
    <location>
        <begin position="191"/>
        <end position="215"/>
    </location>
</feature>
<feature type="domain" description="ABC transporter" evidence="11">
    <location>
        <begin position="471"/>
        <end position="670"/>
    </location>
</feature>
<gene>
    <name evidence="13" type="ORF">PRV_02950</name>
</gene>
<dbReference type="GO" id="GO:0043213">
    <property type="term" value="P:bacteriocin transport"/>
    <property type="evidence" value="ECO:0007669"/>
    <property type="project" value="UniProtKB-KW"/>
</dbReference>
<accession>U5NCL1</accession>
<dbReference type="InterPro" id="IPR005074">
    <property type="entry name" value="Peptidase_C39"/>
</dbReference>
<evidence type="ECO:0000256" key="7">
    <source>
        <dbReference type="ARBA" id="ARBA00022989"/>
    </source>
</evidence>
<dbReference type="SUPFAM" id="SSF90123">
    <property type="entry name" value="ABC transporter transmembrane region"/>
    <property type="match status" value="1"/>
</dbReference>
<dbReference type="SUPFAM" id="SSF52540">
    <property type="entry name" value="P-loop containing nucleoside triphosphate hydrolases"/>
    <property type="match status" value="1"/>
</dbReference>
<dbReference type="InterPro" id="IPR036640">
    <property type="entry name" value="ABC1_TM_sf"/>
</dbReference>
<evidence type="ECO:0000259" key="12">
    <source>
        <dbReference type="PROSITE" id="PS50990"/>
    </source>
</evidence>
<dbReference type="GO" id="GO:0008234">
    <property type="term" value="F:cysteine-type peptidase activity"/>
    <property type="evidence" value="ECO:0007669"/>
    <property type="project" value="UniProtKB-KW"/>
</dbReference>
<keyword evidence="7 10" id="KW-1133">Transmembrane helix</keyword>
<dbReference type="Gene3D" id="3.40.50.300">
    <property type="entry name" value="P-loop containing nucleotide triphosphate hydrolases"/>
    <property type="match status" value="1"/>
</dbReference>
<keyword evidence="9" id="KW-0813">Transport</keyword>
<evidence type="ECO:0000259" key="11">
    <source>
        <dbReference type="PROSITE" id="PS50893"/>
    </source>
</evidence>
<dbReference type="PANTHER" id="PTHR24221:SF654">
    <property type="entry name" value="ATP-BINDING CASSETTE SUB-FAMILY B MEMBER 6"/>
    <property type="match status" value="1"/>
</dbReference>
<keyword evidence="5" id="KW-0645">Protease</keyword>
<dbReference type="PROSITE" id="PS50990">
    <property type="entry name" value="PEPTIDASE_C39"/>
    <property type="match status" value="1"/>
</dbReference>
<dbReference type="InterPro" id="IPR027417">
    <property type="entry name" value="P-loop_NTPase"/>
</dbReference>
<evidence type="ECO:0000256" key="6">
    <source>
        <dbReference type="ARBA" id="ARBA00022840"/>
    </source>
</evidence>
<dbReference type="KEGG" id="mpv:PRV_02950"/>
<organism evidence="13 14">
    <name type="scientific">Mycoplasma parvum str. Indiana</name>
    <dbReference type="NCBI Taxonomy" id="1403316"/>
    <lineage>
        <taxon>Bacteria</taxon>
        <taxon>Bacillati</taxon>
        <taxon>Mycoplasmatota</taxon>
        <taxon>Mollicutes</taxon>
        <taxon>Mycoplasmataceae</taxon>
        <taxon>Mycoplasma</taxon>
    </lineage>
</organism>
<proteinExistence type="inferred from homology"/>
<evidence type="ECO:0000256" key="2">
    <source>
        <dbReference type="ARBA" id="ARBA00005417"/>
    </source>
</evidence>
<dbReference type="Pfam" id="PF00005">
    <property type="entry name" value="ABC_tran"/>
    <property type="match status" value="1"/>
</dbReference>
<evidence type="ECO:0000256" key="9">
    <source>
        <dbReference type="ARBA" id="ARBA00043264"/>
    </source>
</evidence>
<feature type="transmembrane region" description="Helical" evidence="10">
    <location>
        <begin position="158"/>
        <end position="179"/>
    </location>
</feature>
<evidence type="ECO:0000256" key="4">
    <source>
        <dbReference type="ARBA" id="ARBA00022741"/>
    </source>
</evidence>
<keyword evidence="4" id="KW-0547">Nucleotide-binding</keyword>
<evidence type="ECO:0000256" key="3">
    <source>
        <dbReference type="ARBA" id="ARBA00022692"/>
    </source>
</evidence>
<dbReference type="AlphaFoldDB" id="U5NCL1"/>
<comment type="subcellular location">
    <subcellularLocation>
        <location evidence="1">Cell membrane</location>
        <topology evidence="1">Multi-pass membrane protein</topology>
    </subcellularLocation>
</comment>
<dbReference type="EMBL" id="CP006771">
    <property type="protein sequence ID" value="AGX89316.1"/>
    <property type="molecule type" value="Genomic_DNA"/>
</dbReference>
<dbReference type="GO" id="GO:0034040">
    <property type="term" value="F:ATPase-coupled lipid transmembrane transporter activity"/>
    <property type="evidence" value="ECO:0007669"/>
    <property type="project" value="TreeGrafter"/>
</dbReference>
<keyword evidence="9" id="KW-0080">Bacteriocin transport</keyword>
<evidence type="ECO:0000256" key="1">
    <source>
        <dbReference type="ARBA" id="ARBA00004651"/>
    </source>
</evidence>
<feature type="transmembrane region" description="Helical" evidence="10">
    <location>
        <begin position="267"/>
        <end position="289"/>
    </location>
</feature>
<dbReference type="Gene3D" id="3.90.70.10">
    <property type="entry name" value="Cysteine proteinases"/>
    <property type="match status" value="1"/>
</dbReference>
<dbReference type="PATRIC" id="fig|1403316.3.peg.552"/>
<comment type="similarity">
    <text evidence="2">Belongs to the ABC transporter superfamily.</text>
</comment>
<dbReference type="GO" id="GO:0016887">
    <property type="term" value="F:ATP hydrolysis activity"/>
    <property type="evidence" value="ECO:0007669"/>
    <property type="project" value="InterPro"/>
</dbReference>